<dbReference type="AlphaFoldDB" id="A0A8H5E0H5"/>
<keyword evidence="3" id="KW-1185">Reference proteome</keyword>
<evidence type="ECO:0000313" key="2">
    <source>
        <dbReference type="EMBL" id="KAF5242046.1"/>
    </source>
</evidence>
<organism evidence="2 3">
    <name type="scientific">Fusarium anthophilum</name>
    <dbReference type="NCBI Taxonomy" id="48485"/>
    <lineage>
        <taxon>Eukaryota</taxon>
        <taxon>Fungi</taxon>
        <taxon>Dikarya</taxon>
        <taxon>Ascomycota</taxon>
        <taxon>Pezizomycotina</taxon>
        <taxon>Sordariomycetes</taxon>
        <taxon>Hypocreomycetidae</taxon>
        <taxon>Hypocreales</taxon>
        <taxon>Nectriaceae</taxon>
        <taxon>Fusarium</taxon>
        <taxon>Fusarium fujikuroi species complex</taxon>
    </lineage>
</organism>
<evidence type="ECO:0000313" key="3">
    <source>
        <dbReference type="Proteomes" id="UP000573603"/>
    </source>
</evidence>
<accession>A0A8H5E0H5</accession>
<feature type="region of interest" description="Disordered" evidence="1">
    <location>
        <begin position="1"/>
        <end position="37"/>
    </location>
</feature>
<name>A0A8H5E0H5_9HYPO</name>
<protein>
    <submittedName>
        <fullName evidence="2">Uncharacterized protein</fullName>
    </submittedName>
</protein>
<dbReference type="Proteomes" id="UP000573603">
    <property type="component" value="Unassembled WGS sequence"/>
</dbReference>
<evidence type="ECO:0000256" key="1">
    <source>
        <dbReference type="SAM" id="MobiDB-lite"/>
    </source>
</evidence>
<dbReference type="EMBL" id="JABEVY010000218">
    <property type="protein sequence ID" value="KAF5242046.1"/>
    <property type="molecule type" value="Genomic_DNA"/>
</dbReference>
<gene>
    <name evidence="2" type="ORF">FANTH_8881</name>
</gene>
<proteinExistence type="predicted"/>
<reference evidence="2 3" key="1">
    <citation type="journal article" date="2020" name="BMC Genomics">
        <title>Correction to: Identification and distribution of gene clusters required for synthesis of sphingolipid metabolism inhibitors in diverse species of the filamentous fungus Fusarium.</title>
        <authorList>
            <person name="Kim H.S."/>
            <person name="Lohmar J.M."/>
            <person name="Busman M."/>
            <person name="Brown D.W."/>
            <person name="Naumann T.A."/>
            <person name="Divon H.H."/>
            <person name="Lysoe E."/>
            <person name="Uhlig S."/>
            <person name="Proctor R.H."/>
        </authorList>
    </citation>
    <scope>NUCLEOTIDE SEQUENCE [LARGE SCALE GENOMIC DNA]</scope>
    <source>
        <strain evidence="2 3">NRRL 25214</strain>
    </source>
</reference>
<sequence>MMPRVRASEIGPRTPPSLRHRAEGHAEQDSDGPVELNGIDGTDIPHNCLTAGCDHIFAVLVCEPNDESPWNFFVIELYRVQGASKLPYKISQSFLQVDYCSEYLDLLRHEMRMTVENYNTMVLGWWARLVARMEGRVFELRDVDAVVSELKEQLLDAEMVAGWLSPRLSPLGQGRSVRLQA</sequence>
<comment type="caution">
    <text evidence="2">The sequence shown here is derived from an EMBL/GenBank/DDBJ whole genome shotgun (WGS) entry which is preliminary data.</text>
</comment>